<feature type="compositionally biased region" description="Basic and acidic residues" evidence="6">
    <location>
        <begin position="269"/>
        <end position="282"/>
    </location>
</feature>
<gene>
    <name evidence="9" type="ORF">OKJ48_06730</name>
</gene>
<feature type="compositionally biased region" description="Basic and acidic residues" evidence="6">
    <location>
        <begin position="205"/>
        <end position="216"/>
    </location>
</feature>
<evidence type="ECO:0000313" key="9">
    <source>
        <dbReference type="EMBL" id="MEB3959945.1"/>
    </source>
</evidence>
<dbReference type="PANTHER" id="PTHR37467">
    <property type="entry name" value="EXPORTED CALCIUM-BINDING GLYCOPROTEIN-RELATED"/>
    <property type="match status" value="1"/>
</dbReference>
<feature type="region of interest" description="Disordered" evidence="6">
    <location>
        <begin position="499"/>
        <end position="531"/>
    </location>
</feature>
<dbReference type="Pfam" id="PF18884">
    <property type="entry name" value="TSP3_bac"/>
    <property type="match status" value="3"/>
</dbReference>
<sequence>MLRRVTMPFTALLLLLGTAAPAVAGNENSSAPGKTIYRDDAVDVSYRQLPTDDSLCCKVPPELRGKLPAGSYIAQLQIKNVSRHEIADWSLTFELPDRITATESAKLDAQRGRHTTIQNAPATKEIQPGATSTIWYRAQADGTAHTPAWATFAEDGARPTKDTDGDGLPDDVEQRAKLDPSSKDTDHDGLSDFVELGNRSNPLKGDSDGDGVRDGMEDPDGDDVPSRREVRLKTSLVRADSDADGLDDGKELARHTSPAEPDTDGDGVDDGRETRIGSDPRVAESAFDVTQSVNGGATTASATLKGVSAEQASTFRITKLPADQKQFPKSTPGYVGNGYEFAVDGGFDEAKISFRFDAKSAGPDFEPAIYGYDEKSQRLVRLADQQVDGDAITATATSGNSTKYVLLNKRVFDKVWDDTLRKDSRQESDLSKDTDHDGISDFYEKEMRAGNLVLGNGVPVGAMDPENPDSDGDALKDGKEVQIVKSELSGTKELVYAKLASNPLKPDTDGDGSRDRADRHPLVFDQPDMLIHQSANREGRRKEPDPDHFQVPPSRQVADDLTFNDYTYDELFDLDWSFWNAGITPEFLMWGEFNDIMNAGKFGADSDNQQAVDDLRNAFRYGHNGESAGSVSVDDNYDPARFQQVGSGSALSRAVAASPQEQKYIDQAKGLIVQSITDNRGGTAQFQVQDDLNKNLLYQLFKNTGVQYPVYDFSVGDANQRALSIAIHQFHGHTIQLKDYKVDGNTFSGKLLFHSYDHFGLDPDDEITNYGFIDWFTLQHYDRFDGKYAPPVAVADVEIPISGSF</sequence>
<evidence type="ECO:0000256" key="2">
    <source>
        <dbReference type="ARBA" id="ARBA00022525"/>
    </source>
</evidence>
<feature type="region of interest" description="Disordered" evidence="6">
    <location>
        <begin position="456"/>
        <end position="475"/>
    </location>
</feature>
<reference evidence="9 10" key="1">
    <citation type="submission" date="2022-10" db="EMBL/GenBank/DDBJ databases">
        <authorList>
            <person name="Xie J."/>
            <person name="Shen N."/>
        </authorList>
    </citation>
    <scope>NUCLEOTIDE SEQUENCE [LARGE SCALE GENOMIC DNA]</scope>
    <source>
        <strain evidence="9 10">DSM 41681</strain>
    </source>
</reference>
<evidence type="ECO:0000256" key="4">
    <source>
        <dbReference type="ARBA" id="ARBA00022837"/>
    </source>
</evidence>
<feature type="region of interest" description="Disordered" evidence="6">
    <location>
        <begin position="151"/>
        <end position="286"/>
    </location>
</feature>
<dbReference type="InterPro" id="IPR001919">
    <property type="entry name" value="CBD2"/>
</dbReference>
<name>A0ABU6C7X3_9ACTN</name>
<feature type="domain" description="CBM2" evidence="8">
    <location>
        <begin position="72"/>
        <end position="148"/>
    </location>
</feature>
<dbReference type="InterPro" id="IPR059100">
    <property type="entry name" value="TSP3_bac"/>
</dbReference>
<evidence type="ECO:0000256" key="5">
    <source>
        <dbReference type="ARBA" id="ARBA00023326"/>
    </source>
</evidence>
<dbReference type="SUPFAM" id="SSF49384">
    <property type="entry name" value="Carbohydrate-binding domain"/>
    <property type="match status" value="1"/>
</dbReference>
<proteinExistence type="predicted"/>
<dbReference type="RefSeq" id="WP_324766940.1">
    <property type="nucleotide sequence ID" value="NZ_BAAATS010000013.1"/>
</dbReference>
<keyword evidence="3 7" id="KW-0732">Signal</keyword>
<keyword evidence="5" id="KW-0119">Carbohydrate metabolism</keyword>
<dbReference type="Pfam" id="PF00553">
    <property type="entry name" value="CBM_2"/>
    <property type="match status" value="1"/>
</dbReference>
<dbReference type="Gene3D" id="2.60.40.290">
    <property type="match status" value="1"/>
</dbReference>
<evidence type="ECO:0000256" key="7">
    <source>
        <dbReference type="SAM" id="SignalP"/>
    </source>
</evidence>
<protein>
    <submittedName>
        <fullName evidence="9">DUF3289 family protein</fullName>
    </submittedName>
</protein>
<dbReference type="Proteomes" id="UP001352223">
    <property type="component" value="Unassembled WGS sequence"/>
</dbReference>
<evidence type="ECO:0000259" key="8">
    <source>
        <dbReference type="Pfam" id="PF00553"/>
    </source>
</evidence>
<accession>A0ABU6C7X3</accession>
<dbReference type="InterPro" id="IPR012291">
    <property type="entry name" value="CBM2_carb-bd_dom_sf"/>
</dbReference>
<dbReference type="EMBL" id="JAOZYB010000032">
    <property type="protein sequence ID" value="MEB3959945.1"/>
    <property type="molecule type" value="Genomic_DNA"/>
</dbReference>
<keyword evidence="10" id="KW-1185">Reference proteome</keyword>
<feature type="compositionally biased region" description="Basic and acidic residues" evidence="6">
    <location>
        <begin position="172"/>
        <end position="190"/>
    </location>
</feature>
<evidence type="ECO:0000256" key="6">
    <source>
        <dbReference type="SAM" id="MobiDB-lite"/>
    </source>
</evidence>
<evidence type="ECO:0000313" key="10">
    <source>
        <dbReference type="Proteomes" id="UP001352223"/>
    </source>
</evidence>
<dbReference type="InterPro" id="IPR008965">
    <property type="entry name" value="CBM2/CBM3_carb-bd_dom_sf"/>
</dbReference>
<comment type="caution">
    <text evidence="9">The sequence shown here is derived from an EMBL/GenBank/DDBJ whole genome shotgun (WGS) entry which is preliminary data.</text>
</comment>
<comment type="subcellular location">
    <subcellularLocation>
        <location evidence="1">Secreted</location>
    </subcellularLocation>
</comment>
<dbReference type="PANTHER" id="PTHR37467:SF1">
    <property type="entry name" value="EXPORTED CALCIUM-BINDING GLYCOPROTEIN"/>
    <property type="match status" value="1"/>
</dbReference>
<evidence type="ECO:0000256" key="3">
    <source>
        <dbReference type="ARBA" id="ARBA00022729"/>
    </source>
</evidence>
<feature type="compositionally biased region" description="Basic and acidic residues" evidence="6">
    <location>
        <begin position="506"/>
        <end position="522"/>
    </location>
</feature>
<feature type="compositionally biased region" description="Basic and acidic residues" evidence="6">
    <location>
        <begin position="155"/>
        <end position="164"/>
    </location>
</feature>
<evidence type="ECO:0000256" key="1">
    <source>
        <dbReference type="ARBA" id="ARBA00004613"/>
    </source>
</evidence>
<dbReference type="InterPro" id="IPR017483">
    <property type="entry name" value="CHP03034"/>
</dbReference>
<keyword evidence="2" id="KW-0964">Secreted</keyword>
<organism evidence="9 10">
    <name type="scientific">Streptomyces kunmingensis</name>
    <dbReference type="NCBI Taxonomy" id="68225"/>
    <lineage>
        <taxon>Bacteria</taxon>
        <taxon>Bacillati</taxon>
        <taxon>Actinomycetota</taxon>
        <taxon>Actinomycetes</taxon>
        <taxon>Kitasatosporales</taxon>
        <taxon>Streptomycetaceae</taxon>
        <taxon>Streptomyces</taxon>
    </lineage>
</organism>
<feature type="chain" id="PRO_5046984367" evidence="7">
    <location>
        <begin position="25"/>
        <end position="805"/>
    </location>
</feature>
<feature type="signal peptide" evidence="7">
    <location>
        <begin position="1"/>
        <end position="24"/>
    </location>
</feature>
<dbReference type="InterPro" id="IPR053180">
    <property type="entry name" value="Ca-binding_acidic-repeat"/>
</dbReference>
<keyword evidence="4" id="KW-0106">Calcium</keyword>
<keyword evidence="5" id="KW-0624">Polysaccharide degradation</keyword>
<dbReference type="Pfam" id="PF11692">
    <property type="entry name" value="DUF3289"/>
    <property type="match status" value="1"/>
</dbReference>